<comment type="caution">
    <text evidence="2">The sequence shown here is derived from an EMBL/GenBank/DDBJ whole genome shotgun (WGS) entry which is preliminary data.</text>
</comment>
<proteinExistence type="predicted"/>
<dbReference type="RefSeq" id="WP_191183686.1">
    <property type="nucleotide sequence ID" value="NZ_JACXAJ010000004.1"/>
</dbReference>
<dbReference type="EMBL" id="JACXAJ010000004">
    <property type="protein sequence ID" value="MBD1397520.1"/>
    <property type="molecule type" value="Genomic_DNA"/>
</dbReference>
<name>A0ABR7XGW9_9BACT</name>
<dbReference type="Proteomes" id="UP000625551">
    <property type="component" value="Unassembled WGS sequence"/>
</dbReference>
<feature type="non-terminal residue" evidence="2">
    <location>
        <position position="1"/>
    </location>
</feature>
<evidence type="ECO:0000313" key="2">
    <source>
        <dbReference type="EMBL" id="MBD1397520.1"/>
    </source>
</evidence>
<keyword evidence="3" id="KW-1185">Reference proteome</keyword>
<sequence>VRINPDRKRENTLDQHRPDAIGGTLPSTASLQRDTIWTNVSAKSMKEKNFDQVHFLCSIIEQCPDNCVAELQCNWTSTTYSDKEIVEIKKYPINSIQDCKTDRQAEVFKSSLFDSYKYQEPQFGKFTVWNGGLNLLITDKNKNAIIGNLKEFFDNRDVCHCQIYTLEKQIAECYDTFYHSKLDSEIFSFTEEEKQKFGDNDIDIYFDKFD</sequence>
<evidence type="ECO:0000313" key="3">
    <source>
        <dbReference type="Proteomes" id="UP000625551"/>
    </source>
</evidence>
<reference evidence="2 3" key="1">
    <citation type="submission" date="2020-09" db="EMBL/GenBank/DDBJ databases">
        <title>Genome sequencing and assembly of Pontibacter sp.</title>
        <authorList>
            <person name="Chhetri G."/>
        </authorList>
    </citation>
    <scope>NUCLEOTIDE SEQUENCE [LARGE SCALE GENOMIC DNA]</scope>
    <source>
        <strain evidence="2 3">JH31</strain>
    </source>
</reference>
<protein>
    <submittedName>
        <fullName evidence="2">Uncharacterized protein</fullName>
    </submittedName>
</protein>
<organism evidence="2 3">
    <name type="scientific">Pontibacter aquaedesilientis</name>
    <dbReference type="NCBI Taxonomy" id="2766980"/>
    <lineage>
        <taxon>Bacteria</taxon>
        <taxon>Pseudomonadati</taxon>
        <taxon>Bacteroidota</taxon>
        <taxon>Cytophagia</taxon>
        <taxon>Cytophagales</taxon>
        <taxon>Hymenobacteraceae</taxon>
        <taxon>Pontibacter</taxon>
    </lineage>
</organism>
<gene>
    <name evidence="2" type="ORF">H9Q13_10110</name>
</gene>
<feature type="compositionally biased region" description="Basic and acidic residues" evidence="1">
    <location>
        <begin position="1"/>
        <end position="19"/>
    </location>
</feature>
<accession>A0ABR7XGW9</accession>
<evidence type="ECO:0000256" key="1">
    <source>
        <dbReference type="SAM" id="MobiDB-lite"/>
    </source>
</evidence>
<feature type="region of interest" description="Disordered" evidence="1">
    <location>
        <begin position="1"/>
        <end position="27"/>
    </location>
</feature>